<keyword evidence="2" id="KW-1003">Cell membrane</keyword>
<evidence type="ECO:0000256" key="5">
    <source>
        <dbReference type="ARBA" id="ARBA00022692"/>
    </source>
</evidence>
<name>A0A7W5ZUL1_9SPHN</name>
<accession>A0A7W5ZUL1</accession>
<feature type="transmembrane region" description="Helical" evidence="8">
    <location>
        <begin position="319"/>
        <end position="336"/>
    </location>
</feature>
<feature type="transmembrane region" description="Helical" evidence="8">
    <location>
        <begin position="163"/>
        <end position="182"/>
    </location>
</feature>
<dbReference type="PANTHER" id="PTHR33908:SF11">
    <property type="entry name" value="MEMBRANE PROTEIN"/>
    <property type="match status" value="1"/>
</dbReference>
<evidence type="ECO:0000256" key="6">
    <source>
        <dbReference type="ARBA" id="ARBA00022989"/>
    </source>
</evidence>
<keyword evidence="10" id="KW-1185">Reference proteome</keyword>
<feature type="transmembrane region" description="Helical" evidence="8">
    <location>
        <begin position="233"/>
        <end position="256"/>
    </location>
</feature>
<feature type="transmembrane region" description="Helical" evidence="8">
    <location>
        <begin position="108"/>
        <end position="127"/>
    </location>
</feature>
<proteinExistence type="predicted"/>
<dbReference type="GO" id="GO:0009103">
    <property type="term" value="P:lipopolysaccharide biosynthetic process"/>
    <property type="evidence" value="ECO:0007669"/>
    <property type="project" value="UniProtKB-ARBA"/>
</dbReference>
<feature type="transmembrane region" description="Helical" evidence="8">
    <location>
        <begin position="342"/>
        <end position="359"/>
    </location>
</feature>
<evidence type="ECO:0000256" key="2">
    <source>
        <dbReference type="ARBA" id="ARBA00022475"/>
    </source>
</evidence>
<dbReference type="PANTHER" id="PTHR33908">
    <property type="entry name" value="MANNOSYLTRANSFERASE YKCB-RELATED"/>
    <property type="match status" value="1"/>
</dbReference>
<dbReference type="GO" id="GO:0005886">
    <property type="term" value="C:plasma membrane"/>
    <property type="evidence" value="ECO:0007669"/>
    <property type="project" value="UniProtKB-SubCell"/>
</dbReference>
<comment type="caution">
    <text evidence="9">The sequence shown here is derived from an EMBL/GenBank/DDBJ whole genome shotgun (WGS) entry which is preliminary data.</text>
</comment>
<evidence type="ECO:0000256" key="7">
    <source>
        <dbReference type="ARBA" id="ARBA00023136"/>
    </source>
</evidence>
<keyword evidence="6 8" id="KW-1133">Transmembrane helix</keyword>
<keyword evidence="7 8" id="KW-0472">Membrane</keyword>
<feature type="transmembrane region" description="Helical" evidence="8">
    <location>
        <begin position="371"/>
        <end position="388"/>
    </location>
</feature>
<evidence type="ECO:0000256" key="8">
    <source>
        <dbReference type="SAM" id="Phobius"/>
    </source>
</evidence>
<dbReference type="InterPro" id="IPR050297">
    <property type="entry name" value="LipidA_mod_glycosyltrf_83"/>
</dbReference>
<evidence type="ECO:0000256" key="3">
    <source>
        <dbReference type="ARBA" id="ARBA00022676"/>
    </source>
</evidence>
<dbReference type="Proteomes" id="UP000562395">
    <property type="component" value="Unassembled WGS sequence"/>
</dbReference>
<keyword evidence="3" id="KW-0328">Glycosyltransferase</keyword>
<evidence type="ECO:0000256" key="1">
    <source>
        <dbReference type="ARBA" id="ARBA00004651"/>
    </source>
</evidence>
<reference evidence="9 10" key="1">
    <citation type="submission" date="2020-08" db="EMBL/GenBank/DDBJ databases">
        <title>Genomic Encyclopedia of Type Strains, Phase IV (KMG-IV): sequencing the most valuable type-strain genomes for metagenomic binning, comparative biology and taxonomic classification.</title>
        <authorList>
            <person name="Goeker M."/>
        </authorList>
    </citation>
    <scope>NUCLEOTIDE SEQUENCE [LARGE SCALE GENOMIC DNA]</scope>
    <source>
        <strain evidence="9 10">DSM 14552</strain>
    </source>
</reference>
<gene>
    <name evidence="9" type="ORF">GGQ88_001509</name>
</gene>
<keyword evidence="4" id="KW-0808">Transferase</keyword>
<organism evidence="9 10">
    <name type="scientific">Novosphingobium hassiacum</name>
    <dbReference type="NCBI Taxonomy" id="173676"/>
    <lineage>
        <taxon>Bacteria</taxon>
        <taxon>Pseudomonadati</taxon>
        <taxon>Pseudomonadota</taxon>
        <taxon>Alphaproteobacteria</taxon>
        <taxon>Sphingomonadales</taxon>
        <taxon>Sphingomonadaceae</taxon>
        <taxon>Novosphingobium</taxon>
    </lineage>
</organism>
<feature type="transmembrane region" description="Helical" evidence="8">
    <location>
        <begin position="194"/>
        <end position="221"/>
    </location>
</feature>
<protein>
    <recommendedName>
        <fullName evidence="11">Glycosyltransferase RgtA/B/C/D-like domain-containing protein</fullName>
    </recommendedName>
</protein>
<evidence type="ECO:0000313" key="10">
    <source>
        <dbReference type="Proteomes" id="UP000562395"/>
    </source>
</evidence>
<dbReference type="RefSeq" id="WP_183612525.1">
    <property type="nucleotide sequence ID" value="NZ_JACICY010000003.1"/>
</dbReference>
<feature type="transmembrane region" description="Helical" evidence="8">
    <location>
        <begin position="37"/>
        <end position="55"/>
    </location>
</feature>
<dbReference type="EMBL" id="JACICY010000003">
    <property type="protein sequence ID" value="MBB3860243.1"/>
    <property type="molecule type" value="Genomic_DNA"/>
</dbReference>
<evidence type="ECO:0000256" key="4">
    <source>
        <dbReference type="ARBA" id="ARBA00022679"/>
    </source>
</evidence>
<evidence type="ECO:0008006" key="11">
    <source>
        <dbReference type="Google" id="ProtNLM"/>
    </source>
</evidence>
<keyword evidence="5 8" id="KW-0812">Transmembrane</keyword>
<dbReference type="GO" id="GO:0016763">
    <property type="term" value="F:pentosyltransferase activity"/>
    <property type="evidence" value="ECO:0007669"/>
    <property type="project" value="TreeGrafter"/>
</dbReference>
<sequence>MSELGGVARVSAAHSIPAISMPVRAAAALHPVKIPDWLATALAYLGLALLTRWFLIGNPVIHIDEQFYLFVAERMRDGALPYVDIWDRKPIGLFLVYEALAAIPGDPVIAYQAGAIAATVATAMVIARLAREIASPAAAWQAGMAYVLFMPAFNSGMGQAPTFYNLLVALAALGVVETVKLPESRALIWRGAGVMLLIGCAMQIKYTVMFEGIAFGLLLLGRGYADVWTWRRLAAVAAIWITAALLPTLAAVAWYAQAGHLDEFVYANFVSIFSRESDGWKAPWRLTKEMAALIPFWLAIFRAPKLFDTTGGTHPRSRSVLVIWCGTACLGFLLFGTWYDHYVAPLLVPLSVLAAPALARAVRSERHIGRFLLGFGALASLAVPFWQVRSHGTASQFAEMNALIAHEMHGGCLYIYEGELAFYRTLNTCLPTTRIFPNHLNTFVEAPAIGVDPVTEVRKVLASRPDVVLMRAGRPYLPNRETRRVVTASLAQDYERFATYTLGTWEYWLFRPRRAQQR</sequence>
<comment type="subcellular location">
    <subcellularLocation>
        <location evidence="1">Cell membrane</location>
        <topology evidence="1">Multi-pass membrane protein</topology>
    </subcellularLocation>
</comment>
<dbReference type="AlphaFoldDB" id="A0A7W5ZUL1"/>
<evidence type="ECO:0000313" key="9">
    <source>
        <dbReference type="EMBL" id="MBB3860243.1"/>
    </source>
</evidence>